<evidence type="ECO:0000256" key="3">
    <source>
        <dbReference type="ARBA" id="ARBA00022679"/>
    </source>
</evidence>
<dbReference type="InterPro" id="IPR000719">
    <property type="entry name" value="Prot_kinase_dom"/>
</dbReference>
<evidence type="ECO:0000256" key="6">
    <source>
        <dbReference type="ARBA" id="ARBA00022840"/>
    </source>
</evidence>
<evidence type="ECO:0000256" key="2">
    <source>
        <dbReference type="ARBA" id="ARBA00022527"/>
    </source>
</evidence>
<protein>
    <recommendedName>
        <fullName evidence="1">non-specific serine/threonine protein kinase</fullName>
        <ecNumber evidence="1">2.7.11.1</ecNumber>
    </recommendedName>
</protein>
<dbReference type="RefSeq" id="WP_344539950.1">
    <property type="nucleotide sequence ID" value="NZ_BAAATD010000002.1"/>
</dbReference>
<proteinExistence type="predicted"/>
<name>A0ABN3PLC4_9ACTN</name>
<keyword evidence="5" id="KW-0418">Kinase</keyword>
<dbReference type="EC" id="2.7.11.1" evidence="1"/>
<reference evidence="9 10" key="1">
    <citation type="journal article" date="2019" name="Int. J. Syst. Evol. Microbiol.">
        <title>The Global Catalogue of Microorganisms (GCM) 10K type strain sequencing project: providing services to taxonomists for standard genome sequencing and annotation.</title>
        <authorList>
            <consortium name="The Broad Institute Genomics Platform"/>
            <consortium name="The Broad Institute Genome Sequencing Center for Infectious Disease"/>
            <person name="Wu L."/>
            <person name="Ma J."/>
        </authorList>
    </citation>
    <scope>NUCLEOTIDE SEQUENCE [LARGE SCALE GENOMIC DNA]</scope>
    <source>
        <strain evidence="9 10">JCM 6833</strain>
    </source>
</reference>
<keyword evidence="6" id="KW-0067">ATP-binding</keyword>
<dbReference type="InterPro" id="IPR008271">
    <property type="entry name" value="Ser/Thr_kinase_AS"/>
</dbReference>
<dbReference type="CDD" id="cd14014">
    <property type="entry name" value="STKc_PknB_like"/>
    <property type="match status" value="1"/>
</dbReference>
<keyword evidence="3" id="KW-0808">Transferase</keyword>
<dbReference type="EMBL" id="BAAATD010000002">
    <property type="protein sequence ID" value="GAA2587574.1"/>
    <property type="molecule type" value="Genomic_DNA"/>
</dbReference>
<sequence length="512" mass="55134">MDPTAEPYPIPGEPPLRLSRYRLVRLISESPLSSVYLAEEAGLGRRVVLKILGRQFAEEKSFRERFQREMVAAAQMDHPNIVPIYASGEVDGRLYLVLRYVSGGDLGGLLAAGPGRLDLDRTIDVVIQVAAALDAAHAAGLVHRDVKPGNILVDTLSGHVYLTDFGIVKVTSAETVTATGRFLGTAAYAAPEQIKSEPVDRRTDVYALGCVVYQCLTGEKAFGGGEVPSVLWGHLNEPPPRVTPLRPDLDPRIDAIIAKAMAKRPEDRYATCGRLAAALAELGAVRDKGHGARRDLLRAPITDQGSPPGTSRRPARWGPSLKRRRRPLLIGAGVVLVAAVAAYGLEEIPDDGRSPAAGASRSPSAVRSPAALGGGQSGAPLQQGHTVIVHDKPGNSPQRGVWKRVTKAPPTKNRRTACSQHDPSGTRLCVSTGVRVPTTVWFENETPLTFPIRVAVLGTKFDVPLWGRQAISRPRTIEGAQWDGFSNDCFWGLVYFPDGKWGAQTHARVCVV</sequence>
<keyword evidence="4" id="KW-0547">Nucleotide-binding</keyword>
<dbReference type="SUPFAM" id="SSF56112">
    <property type="entry name" value="Protein kinase-like (PK-like)"/>
    <property type="match status" value="1"/>
</dbReference>
<evidence type="ECO:0000259" key="8">
    <source>
        <dbReference type="PROSITE" id="PS50011"/>
    </source>
</evidence>
<dbReference type="InterPro" id="IPR011009">
    <property type="entry name" value="Kinase-like_dom_sf"/>
</dbReference>
<feature type="domain" description="Protein kinase" evidence="8">
    <location>
        <begin position="21"/>
        <end position="282"/>
    </location>
</feature>
<evidence type="ECO:0000313" key="9">
    <source>
        <dbReference type="EMBL" id="GAA2587574.1"/>
    </source>
</evidence>
<dbReference type="PANTHER" id="PTHR43289:SF6">
    <property type="entry name" value="SERINE_THREONINE-PROTEIN KINASE NEKL-3"/>
    <property type="match status" value="1"/>
</dbReference>
<dbReference type="PANTHER" id="PTHR43289">
    <property type="entry name" value="MITOGEN-ACTIVATED PROTEIN KINASE KINASE KINASE 20-RELATED"/>
    <property type="match status" value="1"/>
</dbReference>
<dbReference type="Proteomes" id="UP001501509">
    <property type="component" value="Unassembled WGS sequence"/>
</dbReference>
<evidence type="ECO:0000256" key="5">
    <source>
        <dbReference type="ARBA" id="ARBA00022777"/>
    </source>
</evidence>
<comment type="caution">
    <text evidence="9">The sequence shown here is derived from an EMBL/GenBank/DDBJ whole genome shotgun (WGS) entry which is preliminary data.</text>
</comment>
<feature type="region of interest" description="Disordered" evidence="7">
    <location>
        <begin position="293"/>
        <end position="320"/>
    </location>
</feature>
<gene>
    <name evidence="9" type="ORF">GCM10010411_20510</name>
</gene>
<organism evidence="9 10">
    <name type="scientific">Actinomadura fulvescens</name>
    <dbReference type="NCBI Taxonomy" id="46160"/>
    <lineage>
        <taxon>Bacteria</taxon>
        <taxon>Bacillati</taxon>
        <taxon>Actinomycetota</taxon>
        <taxon>Actinomycetes</taxon>
        <taxon>Streptosporangiales</taxon>
        <taxon>Thermomonosporaceae</taxon>
        <taxon>Actinomadura</taxon>
    </lineage>
</organism>
<dbReference type="PROSITE" id="PS00108">
    <property type="entry name" value="PROTEIN_KINASE_ST"/>
    <property type="match status" value="1"/>
</dbReference>
<evidence type="ECO:0000256" key="4">
    <source>
        <dbReference type="ARBA" id="ARBA00022741"/>
    </source>
</evidence>
<dbReference type="Pfam" id="PF00069">
    <property type="entry name" value="Pkinase"/>
    <property type="match status" value="1"/>
</dbReference>
<keyword evidence="2" id="KW-0723">Serine/threonine-protein kinase</keyword>
<feature type="compositionally biased region" description="Low complexity" evidence="7">
    <location>
        <begin position="354"/>
        <end position="371"/>
    </location>
</feature>
<evidence type="ECO:0000256" key="7">
    <source>
        <dbReference type="SAM" id="MobiDB-lite"/>
    </source>
</evidence>
<dbReference type="Gene3D" id="3.30.200.20">
    <property type="entry name" value="Phosphorylase Kinase, domain 1"/>
    <property type="match status" value="1"/>
</dbReference>
<evidence type="ECO:0000256" key="1">
    <source>
        <dbReference type="ARBA" id="ARBA00012513"/>
    </source>
</evidence>
<dbReference type="Gene3D" id="1.10.510.10">
    <property type="entry name" value="Transferase(Phosphotransferase) domain 1"/>
    <property type="match status" value="1"/>
</dbReference>
<keyword evidence="10" id="KW-1185">Reference proteome</keyword>
<feature type="region of interest" description="Disordered" evidence="7">
    <location>
        <begin position="348"/>
        <end position="381"/>
    </location>
</feature>
<evidence type="ECO:0000313" key="10">
    <source>
        <dbReference type="Proteomes" id="UP001501509"/>
    </source>
</evidence>
<dbReference type="SMART" id="SM00220">
    <property type="entry name" value="S_TKc"/>
    <property type="match status" value="1"/>
</dbReference>
<dbReference type="PROSITE" id="PS50011">
    <property type="entry name" value="PROTEIN_KINASE_DOM"/>
    <property type="match status" value="1"/>
</dbReference>
<accession>A0ABN3PLC4</accession>